<dbReference type="SUPFAM" id="SSF54060">
    <property type="entry name" value="His-Me finger endonucleases"/>
    <property type="match status" value="2"/>
</dbReference>
<protein>
    <submittedName>
        <fullName evidence="3">Putative endonuclease</fullName>
    </submittedName>
</protein>
<evidence type="ECO:0000259" key="1">
    <source>
        <dbReference type="Pfam" id="PF00149"/>
    </source>
</evidence>
<dbReference type="OrthoDB" id="550558at2759"/>
<evidence type="ECO:0000259" key="2">
    <source>
        <dbReference type="Pfam" id="PF13392"/>
    </source>
</evidence>
<feature type="domain" description="HNH nuclease" evidence="2">
    <location>
        <begin position="535"/>
        <end position="580"/>
    </location>
</feature>
<dbReference type="Pfam" id="PF00149">
    <property type="entry name" value="Metallophos"/>
    <property type="match status" value="1"/>
</dbReference>
<dbReference type="Proteomes" id="UP000054558">
    <property type="component" value="Unassembled WGS sequence"/>
</dbReference>
<dbReference type="InterPro" id="IPR044925">
    <property type="entry name" value="His-Me_finger_sf"/>
</dbReference>
<dbReference type="GO" id="GO:0016787">
    <property type="term" value="F:hydrolase activity"/>
    <property type="evidence" value="ECO:0007669"/>
    <property type="project" value="InterPro"/>
</dbReference>
<dbReference type="SUPFAM" id="SSF56300">
    <property type="entry name" value="Metallo-dependent phosphatases"/>
    <property type="match status" value="1"/>
</dbReference>
<dbReference type="GO" id="GO:0004519">
    <property type="term" value="F:endonuclease activity"/>
    <property type="evidence" value="ECO:0007669"/>
    <property type="project" value="UniProtKB-KW"/>
</dbReference>
<dbReference type="InterPro" id="IPR004843">
    <property type="entry name" value="Calcineurin-like_PHP"/>
</dbReference>
<evidence type="ECO:0000313" key="4">
    <source>
        <dbReference type="Proteomes" id="UP000054558"/>
    </source>
</evidence>
<evidence type="ECO:0000313" key="3">
    <source>
        <dbReference type="EMBL" id="GAQ91693.1"/>
    </source>
</evidence>
<dbReference type="Gene3D" id="3.60.21.10">
    <property type="match status" value="1"/>
</dbReference>
<keyword evidence="3" id="KW-0255">Endonuclease</keyword>
<dbReference type="InterPro" id="IPR029052">
    <property type="entry name" value="Metallo-depent_PP-like"/>
</dbReference>
<dbReference type="AlphaFoldDB" id="A0A1Y1IM23"/>
<gene>
    <name evidence="3" type="ORF">KFL_008360010</name>
</gene>
<feature type="domain" description="Calcineurin-like phosphoesterase" evidence="1">
    <location>
        <begin position="5"/>
        <end position="222"/>
    </location>
</feature>
<dbReference type="PANTHER" id="PTHR37844">
    <property type="entry name" value="SER/THR PROTEIN PHOSPHATASE SUPERFAMILY (AFU_ORTHOLOGUE AFUA_1G14840)"/>
    <property type="match status" value="1"/>
</dbReference>
<keyword evidence="3" id="KW-0540">Nuclease</keyword>
<dbReference type="InterPro" id="IPR003615">
    <property type="entry name" value="HNH_nuc"/>
</dbReference>
<organism evidence="3 4">
    <name type="scientific">Klebsormidium nitens</name>
    <name type="common">Green alga</name>
    <name type="synonym">Ulothrix nitens</name>
    <dbReference type="NCBI Taxonomy" id="105231"/>
    <lineage>
        <taxon>Eukaryota</taxon>
        <taxon>Viridiplantae</taxon>
        <taxon>Streptophyta</taxon>
        <taxon>Klebsormidiophyceae</taxon>
        <taxon>Klebsormidiales</taxon>
        <taxon>Klebsormidiaceae</taxon>
        <taxon>Klebsormidium</taxon>
    </lineage>
</organism>
<keyword evidence="3" id="KW-0378">Hydrolase</keyword>
<dbReference type="PANTHER" id="PTHR37844:SF1">
    <property type="entry name" value="CALCINEURIN-LIKE PHOSPHOESTERASE DOMAIN-CONTAINING PROTEIN"/>
    <property type="match status" value="1"/>
</dbReference>
<keyword evidence="4" id="KW-1185">Reference proteome</keyword>
<accession>A0A1Y1IM23</accession>
<dbReference type="Gene3D" id="3.90.75.20">
    <property type="match status" value="1"/>
</dbReference>
<name>A0A1Y1IM23_KLENI</name>
<proteinExistence type="predicted"/>
<reference evidence="3 4" key="1">
    <citation type="journal article" date="2014" name="Nat. Commun.">
        <title>Klebsormidium flaccidum genome reveals primary factors for plant terrestrial adaptation.</title>
        <authorList>
            <person name="Hori K."/>
            <person name="Maruyama F."/>
            <person name="Fujisawa T."/>
            <person name="Togashi T."/>
            <person name="Yamamoto N."/>
            <person name="Seo M."/>
            <person name="Sato S."/>
            <person name="Yamada T."/>
            <person name="Mori H."/>
            <person name="Tajima N."/>
            <person name="Moriyama T."/>
            <person name="Ikeuchi M."/>
            <person name="Watanabe M."/>
            <person name="Wada H."/>
            <person name="Kobayashi K."/>
            <person name="Saito M."/>
            <person name="Masuda T."/>
            <person name="Sasaki-Sekimoto Y."/>
            <person name="Mashiguchi K."/>
            <person name="Awai K."/>
            <person name="Shimojima M."/>
            <person name="Masuda S."/>
            <person name="Iwai M."/>
            <person name="Nobusawa T."/>
            <person name="Narise T."/>
            <person name="Kondo S."/>
            <person name="Saito H."/>
            <person name="Sato R."/>
            <person name="Murakawa M."/>
            <person name="Ihara Y."/>
            <person name="Oshima-Yamada Y."/>
            <person name="Ohtaka K."/>
            <person name="Satoh M."/>
            <person name="Sonobe K."/>
            <person name="Ishii M."/>
            <person name="Ohtani R."/>
            <person name="Kanamori-Sato M."/>
            <person name="Honoki R."/>
            <person name="Miyazaki D."/>
            <person name="Mochizuki H."/>
            <person name="Umetsu J."/>
            <person name="Higashi K."/>
            <person name="Shibata D."/>
            <person name="Kamiya Y."/>
            <person name="Sato N."/>
            <person name="Nakamura Y."/>
            <person name="Tabata S."/>
            <person name="Ida S."/>
            <person name="Kurokawa K."/>
            <person name="Ohta H."/>
        </authorList>
    </citation>
    <scope>NUCLEOTIDE SEQUENCE [LARGE SCALE GENOMIC DNA]</scope>
    <source>
        <strain evidence="3 4">NIES-2285</strain>
    </source>
</reference>
<dbReference type="Pfam" id="PF13392">
    <property type="entry name" value="HNH_3"/>
    <property type="match status" value="1"/>
</dbReference>
<sequence>MESLRVQIVSDLHLEMSSRKAKHIPVTAPHIALLGDIGRGNSKEYAAFVEDLSRRYSTVLIVAGNHEYYTCNYDDVNEAISALADRLPNVLFLNRDCVELEGVQVIGCTLWSHVPPACQRAVQATLNDYLLIRTEDVFGNPRPLTVADTNALHQVDLQFIRGKIEECRTKGQSALILTHHAPLMNGTSDPKFEGRPTNHAFATDLRELMGAPVVAWAYGHTHFNPRSLLGAGSTMLVSNQKGYNGEAVGRPFDPGAFLQIDGTKATPFTKKSNLTRHVSVHFKDLSPPATYAGWKQHFKYTHIFGLPDGRLWSTKAGKFLEGFQLNGYSRVYIEGKSIARHRINFEISVGRAVGEAMEVDHIVSPPLLPDGSPYGPQDDSWGNLQELTKEDHGKKTMAANPGAGKKRGVRMGFPVISVQVATGVERRFKSFRDAAEAYGVFPAHIWDRVNKPHSSRTGLQGYTFHKCPQFVADQADKPGEVWEDALHHGKRIKGVRVSTLGRVEWEDGKRRGARTMRHKKCYFRGTIEGVKKHLYVHIVVAHTFLGPQPSSDHTVDHINQDSVDNRLVNLRWATYSEQNRNRSNNRAVEKLDTAGHVLATYGTIAEAADAIKRPYQTLASAIQNRTVLEGFMWRDRA</sequence>
<dbReference type="EMBL" id="DF237785">
    <property type="protein sequence ID" value="GAQ91693.1"/>
    <property type="molecule type" value="Genomic_DNA"/>
</dbReference>